<organism evidence="2 3">
    <name type="scientific">Helicobacter mehlei</name>
    <dbReference type="NCBI Taxonomy" id="2316080"/>
    <lineage>
        <taxon>Bacteria</taxon>
        <taxon>Pseudomonadati</taxon>
        <taxon>Campylobacterota</taxon>
        <taxon>Epsilonproteobacteria</taxon>
        <taxon>Campylobacterales</taxon>
        <taxon>Helicobacteraceae</taxon>
        <taxon>Helicobacter</taxon>
    </lineage>
</organism>
<dbReference type="RefSeq" id="WP_143928429.1">
    <property type="nucleotide sequence ID" value="NZ_VKGC01000017.1"/>
</dbReference>
<proteinExistence type="predicted"/>
<dbReference type="InterPro" id="IPR027417">
    <property type="entry name" value="P-loop_NTPase"/>
</dbReference>
<protein>
    <submittedName>
        <fullName evidence="2">AAA family ATPase</fullName>
    </submittedName>
</protein>
<accession>A0A553UNN6</accession>
<dbReference type="InterPro" id="IPR051396">
    <property type="entry name" value="Bact_Antivir_Def_Nuclease"/>
</dbReference>
<dbReference type="SUPFAM" id="SSF52540">
    <property type="entry name" value="P-loop containing nucleoside triphosphate hydrolases"/>
    <property type="match status" value="1"/>
</dbReference>
<reference evidence="2" key="2">
    <citation type="submission" date="2019-07" db="EMBL/GenBank/DDBJ databases">
        <authorList>
            <person name="Papic B."/>
        </authorList>
    </citation>
    <scope>NUCLEOTIDE SEQUENCE [LARGE SCALE GENOMIC DNA]</scope>
    <source>
        <strain evidence="2">L8b</strain>
    </source>
</reference>
<dbReference type="Proteomes" id="UP000319322">
    <property type="component" value="Unassembled WGS sequence"/>
</dbReference>
<dbReference type="EMBL" id="VKGC01000017">
    <property type="protein sequence ID" value="TSA81844.1"/>
    <property type="molecule type" value="Genomic_DNA"/>
</dbReference>
<evidence type="ECO:0000313" key="3">
    <source>
        <dbReference type="Proteomes" id="UP000319322"/>
    </source>
</evidence>
<dbReference type="PANTHER" id="PTHR43581">
    <property type="entry name" value="ATP/GTP PHOSPHATASE"/>
    <property type="match status" value="1"/>
</dbReference>
<dbReference type="GO" id="GO:0016887">
    <property type="term" value="F:ATP hydrolysis activity"/>
    <property type="evidence" value="ECO:0007669"/>
    <property type="project" value="InterPro"/>
</dbReference>
<keyword evidence="3" id="KW-1185">Reference proteome</keyword>
<name>A0A553UNN6_9HELI</name>
<sequence>MGITGIRKIVFEDFRNLGVYGSNKSETCETRLDLGVIGTGGLICLIGANNEGKSNVLDGISEWGDGKLTGRDKPDFPGLKAGETWVSVEYLVNEDLLKEVFTISGFREPASKFFKQPWFRTRYKIDDESYQELFSEPVEAIYGENDQGEAIFFKLEKFGGIVLTCAIDSSACIRVFEDGRDIKTGDKRLTGVRVSVGGSGNLSELKELLKQGDVPGVKKQTDQNVALKPYKKKVGLDRVECDDRDFQGTGIAFPKIFAYEEVKVKDEELRINYQGVEQSAFFKMLFKVLDKKPSTITEAYREKLEEGKLNSLRSAEREICDRIKQKIDGPFNAMYELYEKAGTYAFGISLGDGGDVGFDIYKYENKDRNDSPALVSLDSQSEGFQKFFHFFFNFLYKDEIRQGDIVLIDEAENSLSIPAQKKFGSFLRDFGIGRGITFIVSTHSPNMLDMDHLNEVRMVVRNTKEGARGSWIANDFSVLHQPSYGKVDTLKEIFEALGTPKLHLKDKRVIFVEGIMDYNIFGAYQKNYRGDKKQFTQFIFLPIGGVGGNNKEIKEKVEALGNFIEDLDINYPFLLVDGDQAGKNMEEEAKQLNIRTATLTEALGGSRENATLESLFSQEDQEKFSLRSCKSKDREDKTGIAAVVSSALKNTPNLEFTEETKNNLDTLFTFLEKQANQQKQASFREIESIIAKIAKRDPNRAEELKEKLVDLQHLIQDALAPLQPAE</sequence>
<dbReference type="Pfam" id="PF13304">
    <property type="entry name" value="AAA_21"/>
    <property type="match status" value="1"/>
</dbReference>
<gene>
    <name evidence="2" type="ORF">FNE76_06300</name>
</gene>
<reference evidence="2" key="1">
    <citation type="submission" date="2019-07" db="EMBL/GenBank/DDBJ databases">
        <title>Helicobacter labacensis sp. nov., Helicobacter mehlei sp. nov. and Helicobacter vulpis sp. nov., isolated from gastric mucosa of red fox (Vulpis vulpis).</title>
        <authorList>
            <person name="Kusar D."/>
            <person name="Gruntar I."/>
            <person name="Pate M."/>
            <person name="Zajc U."/>
            <person name="Ocepek M."/>
        </authorList>
    </citation>
    <scope>NUCLEOTIDE SEQUENCE [LARGE SCALE GENOMIC DNA]</scope>
    <source>
        <strain evidence="2">L8b</strain>
    </source>
</reference>
<evidence type="ECO:0000259" key="1">
    <source>
        <dbReference type="Pfam" id="PF13304"/>
    </source>
</evidence>
<dbReference type="PANTHER" id="PTHR43581:SF2">
    <property type="entry name" value="EXCINUCLEASE ATPASE SUBUNIT"/>
    <property type="match status" value="1"/>
</dbReference>
<evidence type="ECO:0000313" key="2">
    <source>
        <dbReference type="EMBL" id="TSA81844.1"/>
    </source>
</evidence>
<dbReference type="Gene3D" id="3.40.50.300">
    <property type="entry name" value="P-loop containing nucleotide triphosphate hydrolases"/>
    <property type="match status" value="1"/>
</dbReference>
<feature type="domain" description="ATPase AAA-type core" evidence="1">
    <location>
        <begin position="363"/>
        <end position="449"/>
    </location>
</feature>
<dbReference type="AlphaFoldDB" id="A0A553UNN6"/>
<comment type="caution">
    <text evidence="2">The sequence shown here is derived from an EMBL/GenBank/DDBJ whole genome shotgun (WGS) entry which is preliminary data.</text>
</comment>
<dbReference type="InterPro" id="IPR003959">
    <property type="entry name" value="ATPase_AAA_core"/>
</dbReference>
<dbReference type="GO" id="GO:0005524">
    <property type="term" value="F:ATP binding"/>
    <property type="evidence" value="ECO:0007669"/>
    <property type="project" value="InterPro"/>
</dbReference>